<dbReference type="EMBL" id="QZWG01000003">
    <property type="protein sequence ID" value="RZC19872.1"/>
    <property type="molecule type" value="Genomic_DNA"/>
</dbReference>
<sequence length="64" mass="7221">AARKEEKKEDIEVITAIYKVNLHCKECGSKIKKHLTITQGVLSVEIEFEKGEINAKGKIEPLKI</sequence>
<accession>A0A445L9A4</accession>
<dbReference type="GO" id="GO:0046872">
    <property type="term" value="F:metal ion binding"/>
    <property type="evidence" value="ECO:0007669"/>
    <property type="project" value="InterPro"/>
</dbReference>
<dbReference type="AlphaFoldDB" id="A0A445L9A4"/>
<comment type="caution">
    <text evidence="2">The sequence shown here is derived from an EMBL/GenBank/DDBJ whole genome shotgun (WGS) entry which is preliminary data.</text>
</comment>
<dbReference type="InterPro" id="IPR036163">
    <property type="entry name" value="HMA_dom_sf"/>
</dbReference>
<evidence type="ECO:0000259" key="1">
    <source>
        <dbReference type="PROSITE" id="PS50846"/>
    </source>
</evidence>
<dbReference type="Proteomes" id="UP000289340">
    <property type="component" value="Chromosome 3"/>
</dbReference>
<organism evidence="2 3">
    <name type="scientific">Glycine soja</name>
    <name type="common">Wild soybean</name>
    <dbReference type="NCBI Taxonomy" id="3848"/>
    <lineage>
        <taxon>Eukaryota</taxon>
        <taxon>Viridiplantae</taxon>
        <taxon>Streptophyta</taxon>
        <taxon>Embryophyta</taxon>
        <taxon>Tracheophyta</taxon>
        <taxon>Spermatophyta</taxon>
        <taxon>Magnoliopsida</taxon>
        <taxon>eudicotyledons</taxon>
        <taxon>Gunneridae</taxon>
        <taxon>Pentapetalae</taxon>
        <taxon>rosids</taxon>
        <taxon>fabids</taxon>
        <taxon>Fabales</taxon>
        <taxon>Fabaceae</taxon>
        <taxon>Papilionoideae</taxon>
        <taxon>50 kb inversion clade</taxon>
        <taxon>NPAAA clade</taxon>
        <taxon>indigoferoid/millettioid clade</taxon>
        <taxon>Phaseoleae</taxon>
        <taxon>Glycine</taxon>
        <taxon>Glycine subgen. Soja</taxon>
    </lineage>
</organism>
<feature type="domain" description="HMA" evidence="1">
    <location>
        <begin position="13"/>
        <end position="64"/>
    </location>
</feature>
<keyword evidence="3" id="KW-1185">Reference proteome</keyword>
<proteinExistence type="predicted"/>
<dbReference type="Gene3D" id="3.30.70.100">
    <property type="match status" value="1"/>
</dbReference>
<reference evidence="2 3" key="1">
    <citation type="submission" date="2018-09" db="EMBL/GenBank/DDBJ databases">
        <title>A high-quality reference genome of wild soybean provides a powerful tool to mine soybean genomes.</title>
        <authorList>
            <person name="Xie M."/>
            <person name="Chung C.Y.L."/>
            <person name="Li M.-W."/>
            <person name="Wong F.-L."/>
            <person name="Chan T.-F."/>
            <person name="Lam H.-M."/>
        </authorList>
    </citation>
    <scope>NUCLEOTIDE SEQUENCE [LARGE SCALE GENOMIC DNA]</scope>
    <source>
        <strain evidence="3">cv. W05</strain>
        <tissue evidence="2">Hypocotyl of etiolated seedlings</tissue>
    </source>
</reference>
<dbReference type="Pfam" id="PF00403">
    <property type="entry name" value="HMA"/>
    <property type="match status" value="1"/>
</dbReference>
<feature type="non-terminal residue" evidence="2">
    <location>
        <position position="64"/>
    </location>
</feature>
<dbReference type="SUPFAM" id="SSF55008">
    <property type="entry name" value="HMA, heavy metal-associated domain"/>
    <property type="match status" value="1"/>
</dbReference>
<protein>
    <submittedName>
        <fullName evidence="2">Heavy metal-associated isoprenylated plant protein 4</fullName>
    </submittedName>
</protein>
<evidence type="ECO:0000313" key="3">
    <source>
        <dbReference type="Proteomes" id="UP000289340"/>
    </source>
</evidence>
<dbReference type="PROSITE" id="PS50846">
    <property type="entry name" value="HMA_2"/>
    <property type="match status" value="1"/>
</dbReference>
<evidence type="ECO:0000313" key="2">
    <source>
        <dbReference type="EMBL" id="RZC19872.1"/>
    </source>
</evidence>
<dbReference type="InterPro" id="IPR006121">
    <property type="entry name" value="HMA_dom"/>
</dbReference>
<gene>
    <name evidence="2" type="ORF">D0Y65_006633</name>
</gene>
<feature type="non-terminal residue" evidence="2">
    <location>
        <position position="1"/>
    </location>
</feature>
<name>A0A445L9A4_GLYSO</name>